<dbReference type="RefSeq" id="WP_132296420.1">
    <property type="nucleotide sequence ID" value="NZ_SKBM01000039.1"/>
</dbReference>
<name>A0A4R4D3H2_9PROT</name>
<dbReference type="EMBL" id="SKBM01000039">
    <property type="protein sequence ID" value="TCZ53417.1"/>
    <property type="molecule type" value="Genomic_DNA"/>
</dbReference>
<evidence type="ECO:0000313" key="3">
    <source>
        <dbReference type="EMBL" id="TCZ53417.1"/>
    </source>
</evidence>
<comment type="caution">
    <text evidence="3">The sequence shown here is derived from an EMBL/GenBank/DDBJ whole genome shotgun (WGS) entry which is preliminary data.</text>
</comment>
<dbReference type="OrthoDB" id="7282367at2"/>
<protein>
    <submittedName>
        <fullName evidence="3">DUF2382 domain-containing protein</fullName>
    </submittedName>
</protein>
<accession>A0A4R4D3H2</accession>
<feature type="region of interest" description="Disordered" evidence="1">
    <location>
        <begin position="124"/>
        <end position="143"/>
    </location>
</feature>
<feature type="domain" description="DUF2382" evidence="2">
    <location>
        <begin position="15"/>
        <end position="129"/>
    </location>
</feature>
<dbReference type="Proteomes" id="UP000295023">
    <property type="component" value="Unassembled WGS sequence"/>
</dbReference>
<evidence type="ECO:0000259" key="2">
    <source>
        <dbReference type="Pfam" id="PF09557"/>
    </source>
</evidence>
<dbReference type="AlphaFoldDB" id="A0A4R4D3H2"/>
<dbReference type="Pfam" id="PF09557">
    <property type="entry name" value="DUF2382"/>
    <property type="match status" value="1"/>
</dbReference>
<proteinExistence type="predicted"/>
<gene>
    <name evidence="3" type="ORF">EXY23_24820</name>
</gene>
<dbReference type="InterPro" id="IPR019060">
    <property type="entry name" value="DUF2382"/>
</dbReference>
<sequence length="143" mass="15950">MNAEKPAGSADEVVLPLIEEALRVGKRRVETGRVRVLVTTDTEERLVRETLRAEQVEVERVAVGRELAAGEPAPLVRREEDGTLVVPVLEEVLVIERRLVLREEIRLRTITTESTVEQPVTLRHQHAEVERLPPVSSGDEPAG</sequence>
<evidence type="ECO:0000313" key="4">
    <source>
        <dbReference type="Proteomes" id="UP000295023"/>
    </source>
</evidence>
<reference evidence="3 4" key="1">
    <citation type="submission" date="2019-03" db="EMBL/GenBank/DDBJ databases">
        <title>Paracraurococcus aquatilis NE82 genome sequence.</title>
        <authorList>
            <person name="Zhao Y."/>
            <person name="Du Z."/>
        </authorList>
    </citation>
    <scope>NUCLEOTIDE SEQUENCE [LARGE SCALE GENOMIC DNA]</scope>
    <source>
        <strain evidence="3 4">NE82</strain>
    </source>
</reference>
<evidence type="ECO:0000256" key="1">
    <source>
        <dbReference type="SAM" id="MobiDB-lite"/>
    </source>
</evidence>
<organism evidence="3 4">
    <name type="scientific">Roseicella aquatilis</name>
    <dbReference type="NCBI Taxonomy" id="2527868"/>
    <lineage>
        <taxon>Bacteria</taxon>
        <taxon>Pseudomonadati</taxon>
        <taxon>Pseudomonadota</taxon>
        <taxon>Alphaproteobacteria</taxon>
        <taxon>Acetobacterales</taxon>
        <taxon>Roseomonadaceae</taxon>
        <taxon>Roseicella</taxon>
    </lineage>
</organism>
<keyword evidence="4" id="KW-1185">Reference proteome</keyword>